<evidence type="ECO:0000313" key="1">
    <source>
        <dbReference type="EMBL" id="KAF5553507.1"/>
    </source>
</evidence>
<evidence type="ECO:0008006" key="3">
    <source>
        <dbReference type="Google" id="ProtNLM"/>
    </source>
</evidence>
<proteinExistence type="predicted"/>
<dbReference type="AlphaFoldDB" id="A0A8H5N5M2"/>
<dbReference type="EMBL" id="JAAOAO010000249">
    <property type="protein sequence ID" value="KAF5553507.1"/>
    <property type="molecule type" value="Genomic_DNA"/>
</dbReference>
<reference evidence="1 2" key="1">
    <citation type="submission" date="2020-05" db="EMBL/GenBank/DDBJ databases">
        <title>Identification and distribution of gene clusters putatively required for synthesis of sphingolipid metabolism inhibitors in phylogenetically diverse species of the filamentous fungus Fusarium.</title>
        <authorList>
            <person name="Kim H.-S."/>
            <person name="Busman M."/>
            <person name="Brown D.W."/>
            <person name="Divon H."/>
            <person name="Uhlig S."/>
            <person name="Proctor R.H."/>
        </authorList>
    </citation>
    <scope>NUCLEOTIDE SEQUENCE [LARGE SCALE GENOMIC DNA]</scope>
    <source>
        <strain evidence="1 2">NRRL 25196</strain>
    </source>
</reference>
<dbReference type="Proteomes" id="UP000574317">
    <property type="component" value="Unassembled WGS sequence"/>
</dbReference>
<keyword evidence="2" id="KW-1185">Reference proteome</keyword>
<name>A0A8H5N5M2_9HYPO</name>
<sequence>MTSRQETQHQGCADFFSALPPEMRLEILNQTPLQDIRHLISASPALLRTLQRHRASLLRHHLQDLLQIYGDERILPFVAFTMDLRALRAKSQDLTPSELEQKLKPALSSIESQECIKQPISGYLDLPTLEKAQHLVPELCLAYRHHQGKHHTLTQRPSSHFLLEKAPCYHKFRFIEGFLRFDCYCNMFWYRNQSLFSTLNDVKTKFSSPFLHHPDPSVERFPNTIISTICKGYRDRINQLHISLLPRHLDPVDTPESWTLRRDKFLAQCIFPEAAYVLHLLIGGYPLFAMLKSLTAEEFERYIHEDFYQFITANPKAEQWINQWYRDHDLRWR</sequence>
<comment type="caution">
    <text evidence="1">The sequence shown here is derived from an EMBL/GenBank/DDBJ whole genome shotgun (WGS) entry which is preliminary data.</text>
</comment>
<gene>
    <name evidence="1" type="ORF">FNAPI_6739</name>
</gene>
<protein>
    <recommendedName>
        <fullName evidence="3">F-box domain-containing protein</fullName>
    </recommendedName>
</protein>
<evidence type="ECO:0000313" key="2">
    <source>
        <dbReference type="Proteomes" id="UP000574317"/>
    </source>
</evidence>
<organism evidence="1 2">
    <name type="scientific">Fusarium napiforme</name>
    <dbReference type="NCBI Taxonomy" id="42672"/>
    <lineage>
        <taxon>Eukaryota</taxon>
        <taxon>Fungi</taxon>
        <taxon>Dikarya</taxon>
        <taxon>Ascomycota</taxon>
        <taxon>Pezizomycotina</taxon>
        <taxon>Sordariomycetes</taxon>
        <taxon>Hypocreomycetidae</taxon>
        <taxon>Hypocreales</taxon>
        <taxon>Nectriaceae</taxon>
        <taxon>Fusarium</taxon>
        <taxon>Fusarium fujikuroi species complex</taxon>
    </lineage>
</organism>
<accession>A0A8H5N5M2</accession>